<evidence type="ECO:0000256" key="2">
    <source>
        <dbReference type="ARBA" id="ARBA00022842"/>
    </source>
</evidence>
<accession>A0A0P6XWD5</accession>
<protein>
    <recommendedName>
        <fullName evidence="6">Polyprenyl synthetase</fullName>
    </recommendedName>
</protein>
<sequence length="338" mass="37494">MSSFAPFLSRYRPKLEAALQTALNHPVLNQYSGMVGMLRYHMGWEGEGAGEEAQGKRLRPMLLLLVAEAVGGDWERALSAAAAVELLHNFSLIHDDIEDRSPLRRGRPTVWAKWGEAQAINAGDAMFATAFIALEELRNHFRSEVVFQVQSLFAETCLRLTGGQHLDIAFEQDREIPVDLYWRMIAGKTAALIQTCAHIGALIGGADEALQRAFSQYGYALGLCFQVVDDWLGIWGSAALTGKSTESDLVSGKKTLPVVLGLAKNGRFARRWREGNIQPDEAPILAQWLIEEGIQAQTLAEADRLTREALEWLDRSGLSNEALQALRELTHAMLNRQK</sequence>
<dbReference type="GO" id="GO:0046872">
    <property type="term" value="F:metal ion binding"/>
    <property type="evidence" value="ECO:0007669"/>
    <property type="project" value="UniProtKB-KW"/>
</dbReference>
<keyword evidence="1" id="KW-0479">Metal-binding</keyword>
<dbReference type="AlphaFoldDB" id="A0A0P6XWD5"/>
<dbReference type="PROSITE" id="PS00723">
    <property type="entry name" value="POLYPRENYL_SYNTHASE_1"/>
    <property type="match status" value="1"/>
</dbReference>
<dbReference type="SUPFAM" id="SSF48576">
    <property type="entry name" value="Terpenoid synthases"/>
    <property type="match status" value="1"/>
</dbReference>
<proteinExistence type="inferred from homology"/>
<evidence type="ECO:0000313" key="5">
    <source>
        <dbReference type="Proteomes" id="UP000050544"/>
    </source>
</evidence>
<dbReference type="PANTHER" id="PTHR12001:SF86">
    <property type="entry name" value="GERANYLGERANYL DIPHOSPHATE SYNTHASE"/>
    <property type="match status" value="1"/>
</dbReference>
<evidence type="ECO:0008006" key="6">
    <source>
        <dbReference type="Google" id="ProtNLM"/>
    </source>
</evidence>
<dbReference type="InterPro" id="IPR033749">
    <property type="entry name" value="Polyprenyl_synt_CS"/>
</dbReference>
<dbReference type="PATRIC" id="fig|869279.4.peg.1082"/>
<dbReference type="PANTHER" id="PTHR12001">
    <property type="entry name" value="GERANYLGERANYL PYROPHOSPHATE SYNTHASE"/>
    <property type="match status" value="1"/>
</dbReference>
<dbReference type="GO" id="GO:0008299">
    <property type="term" value="P:isoprenoid biosynthetic process"/>
    <property type="evidence" value="ECO:0007669"/>
    <property type="project" value="InterPro"/>
</dbReference>
<dbReference type="EMBL" id="LGKO01000002">
    <property type="protein sequence ID" value="KPL84515.1"/>
    <property type="molecule type" value="Genomic_DNA"/>
</dbReference>
<dbReference type="SFLD" id="SFLDS00005">
    <property type="entry name" value="Isoprenoid_Synthase_Type_I"/>
    <property type="match status" value="1"/>
</dbReference>
<dbReference type="Proteomes" id="UP000050544">
    <property type="component" value="Unassembled WGS sequence"/>
</dbReference>
<dbReference type="InterPro" id="IPR000092">
    <property type="entry name" value="Polyprenyl_synt"/>
</dbReference>
<dbReference type="CDD" id="cd00685">
    <property type="entry name" value="Trans_IPPS_HT"/>
    <property type="match status" value="1"/>
</dbReference>
<comment type="similarity">
    <text evidence="3">Belongs to the FPP/GGPP synthase family.</text>
</comment>
<evidence type="ECO:0000256" key="1">
    <source>
        <dbReference type="ARBA" id="ARBA00022723"/>
    </source>
</evidence>
<dbReference type="RefSeq" id="WP_054521051.1">
    <property type="nucleotide sequence ID" value="NZ_LGKO01000002.1"/>
</dbReference>
<dbReference type="SFLD" id="SFLDG01017">
    <property type="entry name" value="Polyprenyl_Transferase_Like"/>
    <property type="match status" value="1"/>
</dbReference>
<dbReference type="GO" id="GO:0004659">
    <property type="term" value="F:prenyltransferase activity"/>
    <property type="evidence" value="ECO:0007669"/>
    <property type="project" value="InterPro"/>
</dbReference>
<dbReference type="Gene3D" id="1.10.600.10">
    <property type="entry name" value="Farnesyl Diphosphate Synthase"/>
    <property type="match status" value="1"/>
</dbReference>
<comment type="caution">
    <text evidence="4">The sequence shown here is derived from an EMBL/GenBank/DDBJ whole genome shotgun (WGS) entry which is preliminary data.</text>
</comment>
<dbReference type="OrthoDB" id="9805316at2"/>
<keyword evidence="3" id="KW-0808">Transferase</keyword>
<dbReference type="InterPro" id="IPR008949">
    <property type="entry name" value="Isoprenoid_synthase_dom_sf"/>
</dbReference>
<gene>
    <name evidence="4" type="ORF">SE15_05370</name>
</gene>
<evidence type="ECO:0000313" key="4">
    <source>
        <dbReference type="EMBL" id="KPL84515.1"/>
    </source>
</evidence>
<dbReference type="STRING" id="869279.SE15_05370"/>
<keyword evidence="5" id="KW-1185">Reference proteome</keyword>
<reference evidence="4 5" key="1">
    <citation type="submission" date="2015-07" db="EMBL/GenBank/DDBJ databases">
        <title>Whole genome sequence of Thermanaerothrix daxensis DSM 23592.</title>
        <authorList>
            <person name="Hemp J."/>
            <person name="Ward L.M."/>
            <person name="Pace L.A."/>
            <person name="Fischer W.W."/>
        </authorList>
    </citation>
    <scope>NUCLEOTIDE SEQUENCE [LARGE SCALE GENOMIC DNA]</scope>
    <source>
        <strain evidence="4 5">GNS-1</strain>
    </source>
</reference>
<evidence type="ECO:0000256" key="3">
    <source>
        <dbReference type="RuleBase" id="RU004466"/>
    </source>
</evidence>
<name>A0A0P6XWD5_9CHLR</name>
<keyword evidence="2" id="KW-0460">Magnesium</keyword>
<dbReference type="Pfam" id="PF00348">
    <property type="entry name" value="polyprenyl_synt"/>
    <property type="match status" value="1"/>
</dbReference>
<organism evidence="4 5">
    <name type="scientific">Thermanaerothrix daxensis</name>
    <dbReference type="NCBI Taxonomy" id="869279"/>
    <lineage>
        <taxon>Bacteria</taxon>
        <taxon>Bacillati</taxon>
        <taxon>Chloroflexota</taxon>
        <taxon>Anaerolineae</taxon>
        <taxon>Anaerolineales</taxon>
        <taxon>Anaerolineaceae</taxon>
        <taxon>Thermanaerothrix</taxon>
    </lineage>
</organism>